<dbReference type="EMBL" id="RIBP01000001">
    <property type="protein sequence ID" value="TRZ40187.1"/>
    <property type="molecule type" value="Genomic_DNA"/>
</dbReference>
<organism evidence="1 2">
    <name type="scientific">Niallia circulans</name>
    <name type="common">Bacillus circulans</name>
    <dbReference type="NCBI Taxonomy" id="1397"/>
    <lineage>
        <taxon>Bacteria</taxon>
        <taxon>Bacillati</taxon>
        <taxon>Bacillota</taxon>
        <taxon>Bacilli</taxon>
        <taxon>Bacillales</taxon>
        <taxon>Bacillaceae</taxon>
        <taxon>Niallia</taxon>
    </lineage>
</organism>
<proteinExistence type="predicted"/>
<dbReference type="Proteomes" id="UP000319837">
    <property type="component" value="Unassembled WGS sequence"/>
</dbReference>
<gene>
    <name evidence="1" type="ORF">CEQ21_04390</name>
</gene>
<protein>
    <submittedName>
        <fullName evidence="1">Uncharacterized protein</fullName>
    </submittedName>
</protein>
<dbReference type="AlphaFoldDB" id="A0A553ST47"/>
<evidence type="ECO:0000313" key="2">
    <source>
        <dbReference type="Proteomes" id="UP000319837"/>
    </source>
</evidence>
<sequence>MSYTIVFTNYEIRGESERLIEEYKLSLSESKAETEELLKKLNYHFIGNDDIWGFRSGYFMSIAEIIPLTLGSDSY</sequence>
<evidence type="ECO:0000313" key="1">
    <source>
        <dbReference type="EMBL" id="TRZ40187.1"/>
    </source>
</evidence>
<reference evidence="2" key="1">
    <citation type="submission" date="2018-10" db="EMBL/GenBank/DDBJ databases">
        <title>FDA dAtabase for Regulatory Grade micrObial Sequences (FDA-ARGOS): Supporting development and validation of Infectious Disease Dx tests.</title>
        <authorList>
            <person name="Minogue T."/>
            <person name="Wolcott M."/>
            <person name="Wasieloski L."/>
            <person name="Aguilar W."/>
            <person name="Moore D."/>
            <person name="Tallon L."/>
            <person name="Sadzewicz L."/>
            <person name="Sengamalay N."/>
            <person name="Ott S."/>
            <person name="Godinez A."/>
            <person name="Nagaraj S."/>
            <person name="Vavikolanu K."/>
            <person name="Vyas G."/>
            <person name="Nadendla S."/>
            <person name="George J."/>
            <person name="Sichtig H."/>
        </authorList>
    </citation>
    <scope>NUCLEOTIDE SEQUENCE [LARGE SCALE GENOMIC DNA]</scope>
    <source>
        <strain evidence="2">FDAARGOS_343</strain>
    </source>
</reference>
<name>A0A553ST47_NIACI</name>
<dbReference type="RefSeq" id="WP_185763589.1">
    <property type="nucleotide sequence ID" value="NZ_RIBP01000001.1"/>
</dbReference>
<accession>A0A553ST47</accession>
<comment type="caution">
    <text evidence="1">The sequence shown here is derived from an EMBL/GenBank/DDBJ whole genome shotgun (WGS) entry which is preliminary data.</text>
</comment>